<evidence type="ECO:0000256" key="4">
    <source>
        <dbReference type="ARBA" id="ARBA00023136"/>
    </source>
</evidence>
<dbReference type="Pfam" id="PF00654">
    <property type="entry name" value="Voltage_CLC"/>
    <property type="match status" value="2"/>
</dbReference>
<evidence type="ECO:0000313" key="7">
    <source>
        <dbReference type="Proteomes" id="UP000293345"/>
    </source>
</evidence>
<evidence type="ECO:0000256" key="1">
    <source>
        <dbReference type="ARBA" id="ARBA00004141"/>
    </source>
</evidence>
<keyword evidence="3 5" id="KW-1133">Transmembrane helix</keyword>
<dbReference type="EMBL" id="SDPW01000001">
    <property type="protein sequence ID" value="RXZ54948.1"/>
    <property type="molecule type" value="Genomic_DNA"/>
</dbReference>
<keyword evidence="4 5" id="KW-0472">Membrane</keyword>
<evidence type="ECO:0000256" key="2">
    <source>
        <dbReference type="ARBA" id="ARBA00022692"/>
    </source>
</evidence>
<feature type="transmembrane region" description="Helical" evidence="5">
    <location>
        <begin position="356"/>
        <end position="373"/>
    </location>
</feature>
<dbReference type="GO" id="GO:0015108">
    <property type="term" value="F:chloride transmembrane transporter activity"/>
    <property type="evidence" value="ECO:0007669"/>
    <property type="project" value="InterPro"/>
</dbReference>
<dbReference type="Proteomes" id="UP000293345">
    <property type="component" value="Unassembled WGS sequence"/>
</dbReference>
<feature type="transmembrane region" description="Helical" evidence="5">
    <location>
        <begin position="325"/>
        <end position="344"/>
    </location>
</feature>
<dbReference type="RefSeq" id="WP_129425832.1">
    <property type="nucleotide sequence ID" value="NZ_SDPW01000001.1"/>
</dbReference>
<dbReference type="Gene3D" id="1.10.3080.10">
    <property type="entry name" value="Clc chloride channel"/>
    <property type="match status" value="1"/>
</dbReference>
<gene>
    <name evidence="6" type="ORF">ET524_10995</name>
</gene>
<feature type="transmembrane region" description="Helical" evidence="5">
    <location>
        <begin position="68"/>
        <end position="86"/>
    </location>
</feature>
<dbReference type="InterPro" id="IPR050368">
    <property type="entry name" value="ClC-type_chloride_channel"/>
</dbReference>
<dbReference type="PANTHER" id="PTHR43427">
    <property type="entry name" value="CHLORIDE CHANNEL PROTEIN CLC-E"/>
    <property type="match status" value="1"/>
</dbReference>
<feature type="transmembrane region" description="Helical" evidence="5">
    <location>
        <begin position="255"/>
        <end position="273"/>
    </location>
</feature>
<evidence type="ECO:0000256" key="5">
    <source>
        <dbReference type="SAM" id="Phobius"/>
    </source>
</evidence>
<name>A0A4Q2K376_9ACTN</name>
<dbReference type="SUPFAM" id="SSF81340">
    <property type="entry name" value="Clc chloride channel"/>
    <property type="match status" value="1"/>
</dbReference>
<feature type="transmembrane region" description="Helical" evidence="5">
    <location>
        <begin position="216"/>
        <end position="235"/>
    </location>
</feature>
<evidence type="ECO:0000313" key="6">
    <source>
        <dbReference type="EMBL" id="RXZ54948.1"/>
    </source>
</evidence>
<dbReference type="InterPro" id="IPR001807">
    <property type="entry name" value="ClC"/>
</dbReference>
<feature type="transmembrane region" description="Helical" evidence="5">
    <location>
        <begin position="379"/>
        <end position="396"/>
    </location>
</feature>
<comment type="subcellular location">
    <subcellularLocation>
        <location evidence="1">Membrane</location>
        <topology evidence="1">Multi-pass membrane protein</topology>
    </subcellularLocation>
</comment>
<keyword evidence="7" id="KW-1185">Reference proteome</keyword>
<feature type="transmembrane region" description="Helical" evidence="5">
    <location>
        <begin position="12"/>
        <end position="33"/>
    </location>
</feature>
<dbReference type="OrthoDB" id="2729535at2"/>
<accession>A0A4Q2K376</accession>
<keyword evidence="2 5" id="KW-0812">Transmembrane</keyword>
<dbReference type="InterPro" id="IPR014743">
    <property type="entry name" value="Cl-channel_core"/>
</dbReference>
<sequence>MGMLAKPLNRVLFFVCVLVTGALAGAFVWAFFFCMDIGIEFAWHTLPEAIGAAVGGALPGMEPGRFGVAAWPLVMCVGGGLVIGLYDKFVGFAPEELSDVMGQVKSEGRYPYDHLGKRSIAALLPLLFGGSIGPEAGLTGVIAGLCTWVGDRMRRFGSDFRAMTMVGTQAALTAVFTAPLYGFAAPLAGTPDGRATAGAGAGDEVDIVLPKAQKTAVYLCAVAGALAAFVGLGQVFGGGGGLPRFTAANVGAAELAWLVPLALAGTAAGWAFHASGGATQVLARKMGARPVAKALLAGLILALCGMALPYTMFAGEAQATMLQTAYVAIPAGALIATGFVKAAVTPLCINLGWRGGHFFPVIFSGIALGYGFALLSGVDPVFCVAATTAALMGAVMRQPLMAALLLIMCFPLKGVVVMLAAAVIGAAIPLPKVLRVN</sequence>
<proteinExistence type="predicted"/>
<dbReference type="PANTHER" id="PTHR43427:SF12">
    <property type="entry name" value="CHLORIDE TRANSPORTER"/>
    <property type="match status" value="1"/>
</dbReference>
<organism evidence="6 7">
    <name type="scientific">Senegalimassilia faecalis</name>
    <dbReference type="NCBI Taxonomy" id="2509433"/>
    <lineage>
        <taxon>Bacteria</taxon>
        <taxon>Bacillati</taxon>
        <taxon>Actinomycetota</taxon>
        <taxon>Coriobacteriia</taxon>
        <taxon>Coriobacteriales</taxon>
        <taxon>Coriobacteriaceae</taxon>
        <taxon>Senegalimassilia</taxon>
    </lineage>
</organism>
<comment type="caution">
    <text evidence="6">The sequence shown here is derived from an EMBL/GenBank/DDBJ whole genome shotgun (WGS) entry which is preliminary data.</text>
</comment>
<dbReference type="GO" id="GO:0016020">
    <property type="term" value="C:membrane"/>
    <property type="evidence" value="ECO:0007669"/>
    <property type="project" value="UniProtKB-SubCell"/>
</dbReference>
<feature type="transmembrane region" description="Helical" evidence="5">
    <location>
        <begin position="294"/>
        <end position="313"/>
    </location>
</feature>
<protein>
    <submittedName>
        <fullName evidence="6">Chloride channel protein</fullName>
    </submittedName>
</protein>
<dbReference type="CDD" id="cd00400">
    <property type="entry name" value="Voltage_gated_ClC"/>
    <property type="match status" value="1"/>
</dbReference>
<feature type="transmembrane region" description="Helical" evidence="5">
    <location>
        <begin position="403"/>
        <end position="428"/>
    </location>
</feature>
<dbReference type="AlphaFoldDB" id="A0A4Q2K376"/>
<evidence type="ECO:0000256" key="3">
    <source>
        <dbReference type="ARBA" id="ARBA00022989"/>
    </source>
</evidence>
<reference evidence="6 7" key="1">
    <citation type="submission" date="2019-01" db="EMBL/GenBank/DDBJ databases">
        <title>Senegalimassilia sp. nov. KGMB04484 isolated human feces.</title>
        <authorList>
            <person name="Han K.-I."/>
            <person name="Kim J.-S."/>
            <person name="Lee K.C."/>
            <person name="Suh M.K."/>
            <person name="Eom M.K."/>
            <person name="Lee J.H."/>
            <person name="Park S.-H."/>
            <person name="Kang S.W."/>
            <person name="Park J.-E."/>
            <person name="Oh B.S."/>
            <person name="Yu S.Y."/>
            <person name="Choi S.-H."/>
            <person name="Lee D.H."/>
            <person name="Yoon H."/>
            <person name="Kim B.-Y."/>
            <person name="Lee J.H."/>
            <person name="Lee J.-S."/>
        </authorList>
    </citation>
    <scope>NUCLEOTIDE SEQUENCE [LARGE SCALE GENOMIC DNA]</scope>
    <source>
        <strain evidence="6 7">KGMB04484</strain>
    </source>
</reference>